<evidence type="ECO:0000256" key="4">
    <source>
        <dbReference type="ARBA" id="ARBA00005189"/>
    </source>
</evidence>
<dbReference type="PANTHER" id="PTHR31650">
    <property type="entry name" value="O-ACYLTRANSFERASE (WSD1-LIKE) FAMILY PROTEIN"/>
    <property type="match status" value="1"/>
</dbReference>
<evidence type="ECO:0000256" key="9">
    <source>
        <dbReference type="ARBA" id="ARBA00047604"/>
    </source>
</evidence>
<dbReference type="GO" id="GO:0047196">
    <property type="term" value="F:long-chain-alcohol O-fatty-acyltransferase activity"/>
    <property type="evidence" value="ECO:0007669"/>
    <property type="project" value="UniProtKB-EC"/>
</dbReference>
<comment type="pathway">
    <text evidence="3">Glycerolipid metabolism; triacylglycerol biosynthesis.</text>
</comment>
<sequence>MGIETDEPLSPAGRLFVQPATHQIINSVFGLERAIGLDALRAVISDSLLIMHPRFSSLLVTDDHGLEHWRKTELNIDRHIIVRPDPVGEGDNDEEMVNDYIADLTVSCPLNTDKPLWEIHLLSAHKCLVLRVHHALGDGISLVSLMLTLCRKLDDPEQTPTIGPLSSSTKKVSKKPGTWENIVKVLKMVWFSLVYVCEFMMRGAWVKDGKTVVSGGEGVEMWPRKLVTAKFSFQDMKTVKSAVVNATINDVLFGVISYGLSKYLDSRSPDSLQEGLQITGVSLVNLRPSPGLQDMKELMKKNAGATGWGNKVGIVLLPVYYHRNRSDPLQYLKRAKMMMDRKKLSMEAVLSHQIGYFVMKYFGAKVASLLEYRVICNTSFTISNVVGPREEITVAGIPITYMRTTSSSLPHAITMHMVSYAGKADMQILVAKDLIPDPEKLAKCFEDALQEMKEHAVQM</sequence>
<comment type="similarity">
    <text evidence="8">In the N-terminal section; belongs to the long-chain O-acyltransferase family.</text>
</comment>
<dbReference type="SUPFAM" id="SSF52777">
    <property type="entry name" value="CoA-dependent acyltransferases"/>
    <property type="match status" value="1"/>
</dbReference>
<dbReference type="EMBL" id="JAMZMK010011006">
    <property type="protein sequence ID" value="KAI7729413.1"/>
    <property type="molecule type" value="Genomic_DNA"/>
</dbReference>
<name>A0AAD5BVV1_AMBAR</name>
<comment type="caution">
    <text evidence="13">The sequence shown here is derived from an EMBL/GenBank/DDBJ whole genome shotgun (WGS) entry which is preliminary data.</text>
</comment>
<keyword evidence="14" id="KW-1185">Reference proteome</keyword>
<accession>A0AAD5BVV1</accession>
<dbReference type="Pfam" id="PF03007">
    <property type="entry name" value="WS_DGAT_cat"/>
    <property type="match status" value="1"/>
</dbReference>
<proteinExistence type="inferred from homology"/>
<dbReference type="PANTHER" id="PTHR31650:SF48">
    <property type="entry name" value="O-ACYLTRANSFERASE, WSD1, O-ACYLTRANSFERASE WSD1"/>
    <property type="match status" value="1"/>
</dbReference>
<dbReference type="InterPro" id="IPR004255">
    <property type="entry name" value="O-acyltransferase_WSD1_N"/>
</dbReference>
<dbReference type="Proteomes" id="UP001206925">
    <property type="component" value="Unassembled WGS sequence"/>
</dbReference>
<evidence type="ECO:0008006" key="15">
    <source>
        <dbReference type="Google" id="ProtNLM"/>
    </source>
</evidence>
<evidence type="ECO:0000259" key="12">
    <source>
        <dbReference type="Pfam" id="PF06974"/>
    </source>
</evidence>
<comment type="catalytic activity">
    <reaction evidence="9">
        <text>a long chain fatty alcohol + a fatty acyl-CoA = a long-chain alcohol wax ester + CoA</text>
        <dbReference type="Rhea" id="RHEA:38443"/>
        <dbReference type="ChEBI" id="CHEBI:17135"/>
        <dbReference type="ChEBI" id="CHEBI:57287"/>
        <dbReference type="ChEBI" id="CHEBI:77636"/>
        <dbReference type="ChEBI" id="CHEBI:235323"/>
        <dbReference type="EC" id="2.3.1.75"/>
    </reaction>
</comment>
<keyword evidence="6" id="KW-0256">Endoplasmic reticulum</keyword>
<dbReference type="InterPro" id="IPR009721">
    <property type="entry name" value="O-acyltransferase_WSD1_C"/>
</dbReference>
<evidence type="ECO:0000256" key="3">
    <source>
        <dbReference type="ARBA" id="ARBA00004771"/>
    </source>
</evidence>
<organism evidence="13 14">
    <name type="scientific">Ambrosia artemisiifolia</name>
    <name type="common">Common ragweed</name>
    <dbReference type="NCBI Taxonomy" id="4212"/>
    <lineage>
        <taxon>Eukaryota</taxon>
        <taxon>Viridiplantae</taxon>
        <taxon>Streptophyta</taxon>
        <taxon>Embryophyta</taxon>
        <taxon>Tracheophyta</taxon>
        <taxon>Spermatophyta</taxon>
        <taxon>Magnoliopsida</taxon>
        <taxon>eudicotyledons</taxon>
        <taxon>Gunneridae</taxon>
        <taxon>Pentapetalae</taxon>
        <taxon>asterids</taxon>
        <taxon>campanulids</taxon>
        <taxon>Asterales</taxon>
        <taxon>Asteraceae</taxon>
        <taxon>Asteroideae</taxon>
        <taxon>Heliantheae alliance</taxon>
        <taxon>Heliantheae</taxon>
        <taxon>Ambrosia</taxon>
    </lineage>
</organism>
<evidence type="ECO:0000256" key="7">
    <source>
        <dbReference type="ARBA" id="ARBA00023315"/>
    </source>
</evidence>
<dbReference type="InterPro" id="IPR045034">
    <property type="entry name" value="O-acyltransferase_WSD1-like"/>
</dbReference>
<feature type="domain" description="O-acyltransferase WSD1 C-terminal" evidence="12">
    <location>
        <begin position="308"/>
        <end position="453"/>
    </location>
</feature>
<dbReference type="Gene3D" id="3.30.559.10">
    <property type="entry name" value="Chloramphenicol acetyltransferase-like domain"/>
    <property type="match status" value="1"/>
</dbReference>
<dbReference type="Pfam" id="PF06974">
    <property type="entry name" value="WS_DGAT_C"/>
    <property type="match status" value="1"/>
</dbReference>
<evidence type="ECO:0000313" key="13">
    <source>
        <dbReference type="EMBL" id="KAI7729413.1"/>
    </source>
</evidence>
<protein>
    <recommendedName>
        <fullName evidence="15">Diacylglycerol O-acyltransferase</fullName>
    </recommendedName>
</protein>
<evidence type="ECO:0000256" key="6">
    <source>
        <dbReference type="ARBA" id="ARBA00022824"/>
    </source>
</evidence>
<dbReference type="InterPro" id="IPR023213">
    <property type="entry name" value="CAT-like_dom_sf"/>
</dbReference>
<feature type="domain" description="O-acyltransferase WSD1-like N-terminal" evidence="11">
    <location>
        <begin position="52"/>
        <end position="251"/>
    </location>
</feature>
<evidence type="ECO:0000313" key="14">
    <source>
        <dbReference type="Proteomes" id="UP001206925"/>
    </source>
</evidence>
<dbReference type="GO" id="GO:0004144">
    <property type="term" value="F:diacylglycerol O-acyltransferase activity"/>
    <property type="evidence" value="ECO:0007669"/>
    <property type="project" value="UniProtKB-EC"/>
</dbReference>
<evidence type="ECO:0000256" key="5">
    <source>
        <dbReference type="ARBA" id="ARBA00022679"/>
    </source>
</evidence>
<evidence type="ECO:0000259" key="11">
    <source>
        <dbReference type="Pfam" id="PF03007"/>
    </source>
</evidence>
<comment type="catalytic activity">
    <reaction evidence="10">
        <text>an acyl-CoA + a 1,2-diacyl-sn-glycerol = a triacyl-sn-glycerol + CoA</text>
        <dbReference type="Rhea" id="RHEA:10868"/>
        <dbReference type="ChEBI" id="CHEBI:17815"/>
        <dbReference type="ChEBI" id="CHEBI:57287"/>
        <dbReference type="ChEBI" id="CHEBI:58342"/>
        <dbReference type="ChEBI" id="CHEBI:64615"/>
        <dbReference type="EC" id="2.3.1.20"/>
    </reaction>
</comment>
<evidence type="ECO:0000256" key="8">
    <source>
        <dbReference type="ARBA" id="ARBA00024360"/>
    </source>
</evidence>
<evidence type="ECO:0000256" key="10">
    <source>
        <dbReference type="ARBA" id="ARBA00048109"/>
    </source>
</evidence>
<reference evidence="13" key="1">
    <citation type="submission" date="2022-06" db="EMBL/GenBank/DDBJ databases">
        <title>Uncovering the hologenomic basis of an extraordinary plant invasion.</title>
        <authorList>
            <person name="Bieker V.C."/>
            <person name="Martin M.D."/>
            <person name="Gilbert T."/>
            <person name="Hodgins K."/>
            <person name="Battlay P."/>
            <person name="Petersen B."/>
            <person name="Wilson J."/>
        </authorList>
    </citation>
    <scope>NUCLEOTIDE SEQUENCE</scope>
    <source>
        <strain evidence="13">AA19_3_7</strain>
        <tissue evidence="13">Leaf</tissue>
    </source>
</reference>
<comment type="subcellular location">
    <subcellularLocation>
        <location evidence="1">Cell membrane</location>
        <topology evidence="1">Single-pass membrane protein</topology>
    </subcellularLocation>
    <subcellularLocation>
        <location evidence="2">Endoplasmic reticulum membrane</location>
    </subcellularLocation>
</comment>
<comment type="pathway">
    <text evidence="4">Lipid metabolism.</text>
</comment>
<dbReference type="GO" id="GO:0019432">
    <property type="term" value="P:triglyceride biosynthetic process"/>
    <property type="evidence" value="ECO:0007669"/>
    <property type="project" value="TreeGrafter"/>
</dbReference>
<dbReference type="GO" id="GO:0005789">
    <property type="term" value="C:endoplasmic reticulum membrane"/>
    <property type="evidence" value="ECO:0007669"/>
    <property type="project" value="UniProtKB-SubCell"/>
</dbReference>
<evidence type="ECO:0000256" key="2">
    <source>
        <dbReference type="ARBA" id="ARBA00004586"/>
    </source>
</evidence>
<dbReference type="GO" id="GO:0005886">
    <property type="term" value="C:plasma membrane"/>
    <property type="evidence" value="ECO:0007669"/>
    <property type="project" value="UniProtKB-SubCell"/>
</dbReference>
<keyword evidence="5" id="KW-0808">Transferase</keyword>
<evidence type="ECO:0000256" key="1">
    <source>
        <dbReference type="ARBA" id="ARBA00004162"/>
    </source>
</evidence>
<gene>
    <name evidence="13" type="ORF">M8C21_010251</name>
</gene>
<dbReference type="AlphaFoldDB" id="A0AAD5BVV1"/>
<keyword evidence="7" id="KW-0012">Acyltransferase</keyword>